<protein>
    <submittedName>
        <fullName evidence="10">Phospholipid carrier-dependent glycosyltransferase</fullName>
    </submittedName>
</protein>
<keyword evidence="4 10" id="KW-0808">Transferase</keyword>
<evidence type="ECO:0000256" key="4">
    <source>
        <dbReference type="ARBA" id="ARBA00022679"/>
    </source>
</evidence>
<dbReference type="Pfam" id="PF13231">
    <property type="entry name" value="PMT_2"/>
    <property type="match status" value="1"/>
</dbReference>
<dbReference type="GO" id="GO:0009103">
    <property type="term" value="P:lipopolysaccharide biosynthetic process"/>
    <property type="evidence" value="ECO:0007669"/>
    <property type="project" value="UniProtKB-ARBA"/>
</dbReference>
<evidence type="ECO:0000313" key="10">
    <source>
        <dbReference type="EMBL" id="RUL59517.1"/>
    </source>
</evidence>
<dbReference type="AlphaFoldDB" id="A0A432LL16"/>
<evidence type="ECO:0000259" key="9">
    <source>
        <dbReference type="Pfam" id="PF13231"/>
    </source>
</evidence>
<dbReference type="InterPro" id="IPR050297">
    <property type="entry name" value="LipidA_mod_glycosyltrf_83"/>
</dbReference>
<evidence type="ECO:0000256" key="5">
    <source>
        <dbReference type="ARBA" id="ARBA00022692"/>
    </source>
</evidence>
<feature type="transmembrane region" description="Helical" evidence="8">
    <location>
        <begin position="363"/>
        <end position="384"/>
    </location>
</feature>
<evidence type="ECO:0000256" key="3">
    <source>
        <dbReference type="ARBA" id="ARBA00022676"/>
    </source>
</evidence>
<evidence type="ECO:0000256" key="7">
    <source>
        <dbReference type="ARBA" id="ARBA00023136"/>
    </source>
</evidence>
<keyword evidence="3" id="KW-0328">Glycosyltransferase</keyword>
<feature type="transmembrane region" description="Helical" evidence="8">
    <location>
        <begin position="201"/>
        <end position="222"/>
    </location>
</feature>
<feature type="transmembrane region" description="Helical" evidence="8">
    <location>
        <begin position="332"/>
        <end position="351"/>
    </location>
</feature>
<proteinExistence type="predicted"/>
<feature type="transmembrane region" description="Helical" evidence="8">
    <location>
        <begin position="87"/>
        <end position="104"/>
    </location>
</feature>
<keyword evidence="2" id="KW-1003">Cell membrane</keyword>
<feature type="domain" description="Glycosyltransferase RgtA/B/C/D-like" evidence="9">
    <location>
        <begin position="62"/>
        <end position="216"/>
    </location>
</feature>
<feature type="transmembrane region" description="Helical" evidence="8">
    <location>
        <begin position="137"/>
        <end position="154"/>
    </location>
</feature>
<feature type="transmembrane region" description="Helical" evidence="8">
    <location>
        <begin position="309"/>
        <end position="326"/>
    </location>
</feature>
<dbReference type="GO" id="GO:0010041">
    <property type="term" value="P:response to iron(III) ion"/>
    <property type="evidence" value="ECO:0007669"/>
    <property type="project" value="TreeGrafter"/>
</dbReference>
<dbReference type="OrthoDB" id="8353433at2"/>
<dbReference type="PANTHER" id="PTHR33908:SF3">
    <property type="entry name" value="UNDECAPRENYL PHOSPHATE-ALPHA-4-AMINO-4-DEOXY-L-ARABINOSE ARABINOSYL TRANSFERASE"/>
    <property type="match status" value="1"/>
</dbReference>
<organism evidence="10 11">
    <name type="scientific">Prevotella koreensis</name>
    <dbReference type="NCBI Taxonomy" id="2490854"/>
    <lineage>
        <taxon>Bacteria</taxon>
        <taxon>Pseudomonadati</taxon>
        <taxon>Bacteroidota</taxon>
        <taxon>Bacteroidia</taxon>
        <taxon>Bacteroidales</taxon>
        <taxon>Prevotellaceae</taxon>
        <taxon>Prevotella</taxon>
    </lineage>
</organism>
<dbReference type="RefSeq" id="WP_126678676.1">
    <property type="nucleotide sequence ID" value="NZ_RYYU01000001.1"/>
</dbReference>
<evidence type="ECO:0000313" key="11">
    <source>
        <dbReference type="Proteomes" id="UP000278983"/>
    </source>
</evidence>
<accession>A0A432LL16</accession>
<feature type="transmembrane region" description="Helical" evidence="8">
    <location>
        <begin position="415"/>
        <end position="434"/>
    </location>
</feature>
<dbReference type="EMBL" id="RYYU01000001">
    <property type="protein sequence ID" value="RUL59517.1"/>
    <property type="molecule type" value="Genomic_DNA"/>
</dbReference>
<sequence>MKSRKTILAMVVAICAAMLITFLPLTEYNSKGEPREAIVAVTMLNTGNWILPVNNGGDIAYKPPLFHWAVALCSLPQGYVSEATSRMPSALSLIVMIGVMFLFYSKRRDTSTAFLAAMLTLTSFEVYRSGVNCRVDMLLTMFIVLAMLFFYRWIERGCRGIPLLAVLFMSGATLTKGPVGIILPCVVAGVFVMLREKKIVPLLYIFLSSLLALVLPLCWYFAAYRQGGDEFLALVYEENVLRMLGKMPYESHVHNAFYNFQTLIVGWLPWSLLPLISLFFLRRRHFGALRKFCNKPRGWLNRVRGMEPLELYTWLAFIIVVAFYCVPKSKRSVYLLPAYPFMAWLLAEWMMRIKYWKPVVMKIFSGILGVAALLLGVTCVVLQFHPVALDSFHGKHAWQNQQIFAALQDIGFTPISIALMLFTIAAGVFTLAKLMRRETQPQRNTLSSSHSERIINSSLDSDRNLFHIEAEQGHPTLIPLIALYFCLYGLILPAIQNVKSDRPLAEKISRTLPTDRLYSFVAEPMLHFFCTNFYLGDRIKQFEKSRPDAGYLMIADGDRTDFFARHKEYEFKEVSRTEHPATELKQIIYFYEFNAK</sequence>
<name>A0A432LL16_9BACT</name>
<reference evidence="10 11" key="1">
    <citation type="submission" date="2018-12" db="EMBL/GenBank/DDBJ databases">
        <title>Genome sequencing of Prevotella sp. KCOM 3155 (= JS262).</title>
        <authorList>
            <person name="Kook J.-K."/>
            <person name="Park S.-N."/>
            <person name="Lim Y.K."/>
        </authorList>
    </citation>
    <scope>NUCLEOTIDE SEQUENCE [LARGE SCALE GENOMIC DNA]</scope>
    <source>
        <strain evidence="10 11">KCOM 3155</strain>
    </source>
</reference>
<evidence type="ECO:0000256" key="8">
    <source>
        <dbReference type="SAM" id="Phobius"/>
    </source>
</evidence>
<evidence type="ECO:0000256" key="1">
    <source>
        <dbReference type="ARBA" id="ARBA00004651"/>
    </source>
</evidence>
<dbReference type="PANTHER" id="PTHR33908">
    <property type="entry name" value="MANNOSYLTRANSFERASE YKCB-RELATED"/>
    <property type="match status" value="1"/>
</dbReference>
<feature type="transmembrane region" description="Helical" evidence="8">
    <location>
        <begin position="7"/>
        <end position="25"/>
    </location>
</feature>
<dbReference type="InterPro" id="IPR038731">
    <property type="entry name" value="RgtA/B/C-like"/>
</dbReference>
<feature type="transmembrane region" description="Helical" evidence="8">
    <location>
        <begin position="174"/>
        <end position="194"/>
    </location>
</feature>
<keyword evidence="11" id="KW-1185">Reference proteome</keyword>
<feature type="transmembrane region" description="Helical" evidence="8">
    <location>
        <begin position="516"/>
        <end position="536"/>
    </location>
</feature>
<evidence type="ECO:0000256" key="2">
    <source>
        <dbReference type="ARBA" id="ARBA00022475"/>
    </source>
</evidence>
<dbReference type="GO" id="GO:0016763">
    <property type="term" value="F:pentosyltransferase activity"/>
    <property type="evidence" value="ECO:0007669"/>
    <property type="project" value="TreeGrafter"/>
</dbReference>
<evidence type="ECO:0000256" key="6">
    <source>
        <dbReference type="ARBA" id="ARBA00022989"/>
    </source>
</evidence>
<keyword evidence="7 8" id="KW-0472">Membrane</keyword>
<gene>
    <name evidence="10" type="ORF">EHV08_06930</name>
</gene>
<dbReference type="Proteomes" id="UP000278983">
    <property type="component" value="Unassembled WGS sequence"/>
</dbReference>
<comment type="subcellular location">
    <subcellularLocation>
        <location evidence="1">Cell membrane</location>
        <topology evidence="1">Multi-pass membrane protein</topology>
    </subcellularLocation>
</comment>
<keyword evidence="5 8" id="KW-0812">Transmembrane</keyword>
<comment type="caution">
    <text evidence="10">The sequence shown here is derived from an EMBL/GenBank/DDBJ whole genome shotgun (WGS) entry which is preliminary data.</text>
</comment>
<dbReference type="GO" id="GO:0005886">
    <property type="term" value="C:plasma membrane"/>
    <property type="evidence" value="ECO:0007669"/>
    <property type="project" value="UniProtKB-SubCell"/>
</dbReference>
<feature type="transmembrane region" description="Helical" evidence="8">
    <location>
        <begin position="477"/>
        <end position="496"/>
    </location>
</feature>
<keyword evidence="6 8" id="KW-1133">Transmembrane helix</keyword>
<feature type="transmembrane region" description="Helical" evidence="8">
    <location>
        <begin position="256"/>
        <end position="281"/>
    </location>
</feature>